<keyword evidence="1" id="KW-0732">Signal</keyword>
<reference evidence="2 3" key="1">
    <citation type="submission" date="2019-12" db="EMBL/GenBank/DDBJ databases">
        <title>Novel species isolated from a subtropical stream in China.</title>
        <authorList>
            <person name="Lu H."/>
        </authorList>
    </citation>
    <scope>NUCLEOTIDE SEQUENCE [LARGE SCALE GENOMIC DNA]</scope>
    <source>
        <strain evidence="2 3">FT127W</strain>
    </source>
</reference>
<proteinExistence type="predicted"/>
<feature type="chain" id="PRO_5031180601" evidence="1">
    <location>
        <begin position="31"/>
        <end position="152"/>
    </location>
</feature>
<dbReference type="Proteomes" id="UP000450676">
    <property type="component" value="Unassembled WGS sequence"/>
</dbReference>
<accession>A0A7X4KMG3</accession>
<gene>
    <name evidence="2" type="ORF">GTP77_10635</name>
</gene>
<name>A0A7X4KMG3_9BURK</name>
<sequence>MRIPSPLWIRSTRRLTVWGSSIFVAHAAIAAAQQIDCPAAIPAASIKVIGVPAEWQPDVTKPLYLHAAAPIDGPPGKFGELAEFTTHRGKMEWSYTYPLEGNFPDGKWMQCAYGAMNEVTLSKKIDDSVTKCKLTYRKGKNPAQHEIQILCQ</sequence>
<comment type="caution">
    <text evidence="2">The sequence shown here is derived from an EMBL/GenBank/DDBJ whole genome shotgun (WGS) entry which is preliminary data.</text>
</comment>
<evidence type="ECO:0000256" key="1">
    <source>
        <dbReference type="SAM" id="SignalP"/>
    </source>
</evidence>
<dbReference type="AlphaFoldDB" id="A0A7X4KMG3"/>
<dbReference type="InterPro" id="IPR049973">
    <property type="entry name" value="STY0301-like"/>
</dbReference>
<dbReference type="NCBIfam" id="NF042415">
    <property type="entry name" value="STY0301_fam"/>
    <property type="match status" value="1"/>
</dbReference>
<evidence type="ECO:0000313" key="3">
    <source>
        <dbReference type="Proteomes" id="UP000450676"/>
    </source>
</evidence>
<dbReference type="RefSeq" id="WP_161072136.1">
    <property type="nucleotide sequence ID" value="NZ_CP086370.1"/>
</dbReference>
<organism evidence="2 3">
    <name type="scientific">Pseudoduganella aquatica</name>
    <dbReference type="NCBI Taxonomy" id="2660641"/>
    <lineage>
        <taxon>Bacteria</taxon>
        <taxon>Pseudomonadati</taxon>
        <taxon>Pseudomonadota</taxon>
        <taxon>Betaproteobacteria</taxon>
        <taxon>Burkholderiales</taxon>
        <taxon>Oxalobacteraceae</taxon>
        <taxon>Telluria group</taxon>
        <taxon>Pseudoduganella</taxon>
    </lineage>
</organism>
<keyword evidence="3" id="KW-1185">Reference proteome</keyword>
<feature type="signal peptide" evidence="1">
    <location>
        <begin position="1"/>
        <end position="30"/>
    </location>
</feature>
<protein>
    <submittedName>
        <fullName evidence="2">Uncharacterized protein</fullName>
    </submittedName>
</protein>
<dbReference type="EMBL" id="WWCU01000009">
    <property type="protein sequence ID" value="MYN07795.1"/>
    <property type="molecule type" value="Genomic_DNA"/>
</dbReference>
<evidence type="ECO:0000313" key="2">
    <source>
        <dbReference type="EMBL" id="MYN07795.1"/>
    </source>
</evidence>